<feature type="domain" description="ABC transporter" evidence="12">
    <location>
        <begin position="682"/>
        <end position="922"/>
    </location>
</feature>
<dbReference type="GeneID" id="63685641"/>
<dbReference type="STRING" id="1858805.M5FYG6"/>
<keyword evidence="6" id="KW-0067">ATP-binding</keyword>
<feature type="transmembrane region" description="Helical" evidence="11">
    <location>
        <begin position="1021"/>
        <end position="1044"/>
    </location>
</feature>
<dbReference type="GO" id="GO:0140359">
    <property type="term" value="F:ABC-type transporter activity"/>
    <property type="evidence" value="ECO:0007669"/>
    <property type="project" value="InterPro"/>
</dbReference>
<keyword evidence="15" id="KW-1185">Reference proteome</keyword>
<feature type="transmembrane region" description="Helical" evidence="11">
    <location>
        <begin position="160"/>
        <end position="178"/>
    </location>
</feature>
<evidence type="ECO:0000256" key="8">
    <source>
        <dbReference type="ARBA" id="ARBA00023136"/>
    </source>
</evidence>
<feature type="domain" description="ABC transmembrane type-1" evidence="13">
    <location>
        <begin position="980"/>
        <end position="1260"/>
    </location>
</feature>
<evidence type="ECO:0000313" key="15">
    <source>
        <dbReference type="Proteomes" id="UP000030653"/>
    </source>
</evidence>
<feature type="transmembrane region" description="Helical" evidence="11">
    <location>
        <begin position="499"/>
        <end position="521"/>
    </location>
</feature>
<dbReference type="PROSITE" id="PS00211">
    <property type="entry name" value="ABC_TRANSPORTER_1"/>
    <property type="match status" value="1"/>
</dbReference>
<dbReference type="InterPro" id="IPR017871">
    <property type="entry name" value="ABC_transporter-like_CS"/>
</dbReference>
<evidence type="ECO:0000256" key="1">
    <source>
        <dbReference type="ARBA" id="ARBA00004141"/>
    </source>
</evidence>
<dbReference type="InterPro" id="IPR003593">
    <property type="entry name" value="AAA+_ATPase"/>
</dbReference>
<dbReference type="InterPro" id="IPR036640">
    <property type="entry name" value="ABC1_TM_sf"/>
</dbReference>
<feature type="transmembrane region" description="Helical" evidence="11">
    <location>
        <begin position="586"/>
        <end position="605"/>
    </location>
</feature>
<dbReference type="GO" id="GO:0016887">
    <property type="term" value="F:ATP hydrolysis activity"/>
    <property type="evidence" value="ECO:0007669"/>
    <property type="project" value="InterPro"/>
</dbReference>
<keyword evidence="14" id="KW-0378">Hydrolase</keyword>
<dbReference type="Proteomes" id="UP000030653">
    <property type="component" value="Unassembled WGS sequence"/>
</dbReference>
<reference evidence="14 15" key="1">
    <citation type="journal article" date="2012" name="Science">
        <title>The Paleozoic origin of enzymatic lignin decomposition reconstructed from 31 fungal genomes.</title>
        <authorList>
            <person name="Floudas D."/>
            <person name="Binder M."/>
            <person name="Riley R."/>
            <person name="Barry K."/>
            <person name="Blanchette R.A."/>
            <person name="Henrissat B."/>
            <person name="Martinez A.T."/>
            <person name="Otillar R."/>
            <person name="Spatafora J.W."/>
            <person name="Yadav J.S."/>
            <person name="Aerts A."/>
            <person name="Benoit I."/>
            <person name="Boyd A."/>
            <person name="Carlson A."/>
            <person name="Copeland A."/>
            <person name="Coutinho P.M."/>
            <person name="de Vries R.P."/>
            <person name="Ferreira P."/>
            <person name="Findley K."/>
            <person name="Foster B."/>
            <person name="Gaskell J."/>
            <person name="Glotzer D."/>
            <person name="Gorecki P."/>
            <person name="Heitman J."/>
            <person name="Hesse C."/>
            <person name="Hori C."/>
            <person name="Igarashi K."/>
            <person name="Jurgens J.A."/>
            <person name="Kallen N."/>
            <person name="Kersten P."/>
            <person name="Kohler A."/>
            <person name="Kuees U."/>
            <person name="Kumar T.K.A."/>
            <person name="Kuo A."/>
            <person name="LaButti K."/>
            <person name="Larrondo L.F."/>
            <person name="Lindquist E."/>
            <person name="Ling A."/>
            <person name="Lombard V."/>
            <person name="Lucas S."/>
            <person name="Lundell T."/>
            <person name="Martin R."/>
            <person name="McLaughlin D.J."/>
            <person name="Morgenstern I."/>
            <person name="Morin E."/>
            <person name="Murat C."/>
            <person name="Nagy L.G."/>
            <person name="Nolan M."/>
            <person name="Ohm R.A."/>
            <person name="Patyshakuliyeva A."/>
            <person name="Rokas A."/>
            <person name="Ruiz-Duenas F.J."/>
            <person name="Sabat G."/>
            <person name="Salamov A."/>
            <person name="Samejima M."/>
            <person name="Schmutz J."/>
            <person name="Slot J.C."/>
            <person name="St John F."/>
            <person name="Stenlid J."/>
            <person name="Sun H."/>
            <person name="Sun S."/>
            <person name="Syed K."/>
            <person name="Tsang A."/>
            <person name="Wiebenga A."/>
            <person name="Young D."/>
            <person name="Pisabarro A."/>
            <person name="Eastwood D.C."/>
            <person name="Martin F."/>
            <person name="Cullen D."/>
            <person name="Grigoriev I.V."/>
            <person name="Hibbett D.S."/>
        </authorList>
    </citation>
    <scope>NUCLEOTIDE SEQUENCE [LARGE SCALE GENOMIC DNA]</scope>
    <source>
        <strain evidence="14 15">DJM-731 SS1</strain>
    </source>
</reference>
<feature type="compositionally biased region" description="Polar residues" evidence="10">
    <location>
        <begin position="400"/>
        <end position="430"/>
    </location>
</feature>
<keyword evidence="9" id="KW-0175">Coiled coil</keyword>
<evidence type="ECO:0000259" key="12">
    <source>
        <dbReference type="PROSITE" id="PS50893"/>
    </source>
</evidence>
<dbReference type="FunFam" id="3.40.50.300:FF:000838">
    <property type="entry name" value="ABC multidrug transporter (Eurofung)"/>
    <property type="match status" value="1"/>
</dbReference>
<dbReference type="PANTHER" id="PTHR24223">
    <property type="entry name" value="ATP-BINDING CASSETTE SUB-FAMILY C"/>
    <property type="match status" value="1"/>
</dbReference>
<dbReference type="OMA" id="EACIFGY"/>
<proteinExistence type="predicted"/>
<dbReference type="EMBL" id="JH795872">
    <property type="protein sequence ID" value="EJT98591.1"/>
    <property type="molecule type" value="Genomic_DNA"/>
</dbReference>
<feature type="domain" description="ABC transporter" evidence="12">
    <location>
        <begin position="1299"/>
        <end position="1535"/>
    </location>
</feature>
<evidence type="ECO:0000256" key="4">
    <source>
        <dbReference type="ARBA" id="ARBA00022737"/>
    </source>
</evidence>
<evidence type="ECO:0000313" key="14">
    <source>
        <dbReference type="EMBL" id="EJT98591.1"/>
    </source>
</evidence>
<dbReference type="PROSITE" id="PS50893">
    <property type="entry name" value="ABC_TRANSPORTER_2"/>
    <property type="match status" value="2"/>
</dbReference>
<feature type="region of interest" description="Disordered" evidence="10">
    <location>
        <begin position="400"/>
        <end position="450"/>
    </location>
</feature>
<dbReference type="HOGENOM" id="CLU_000604_27_1_1"/>
<organism evidence="14 15">
    <name type="scientific">Dacryopinax primogenitus (strain DJM 731)</name>
    <name type="common">Brown rot fungus</name>
    <dbReference type="NCBI Taxonomy" id="1858805"/>
    <lineage>
        <taxon>Eukaryota</taxon>
        <taxon>Fungi</taxon>
        <taxon>Dikarya</taxon>
        <taxon>Basidiomycota</taxon>
        <taxon>Agaricomycotina</taxon>
        <taxon>Dacrymycetes</taxon>
        <taxon>Dacrymycetales</taxon>
        <taxon>Dacrymycetaceae</taxon>
        <taxon>Dacryopinax</taxon>
    </lineage>
</organism>
<feature type="transmembrane region" description="Helical" evidence="11">
    <location>
        <begin position="128"/>
        <end position="148"/>
    </location>
</feature>
<dbReference type="CDD" id="cd18596">
    <property type="entry name" value="ABC_6TM_VMR1_D1_like"/>
    <property type="match status" value="1"/>
</dbReference>
<dbReference type="Gene3D" id="1.20.1560.10">
    <property type="entry name" value="ABC transporter type 1, transmembrane domain"/>
    <property type="match status" value="2"/>
</dbReference>
<comment type="subcellular location">
    <subcellularLocation>
        <location evidence="1">Membrane</location>
        <topology evidence="1">Multi-pass membrane protein</topology>
    </subcellularLocation>
</comment>
<dbReference type="InterPro" id="IPR011527">
    <property type="entry name" value="ABC1_TM_dom"/>
</dbReference>
<dbReference type="SUPFAM" id="SSF52540">
    <property type="entry name" value="P-loop containing nucleoside triphosphate hydrolases"/>
    <property type="match status" value="2"/>
</dbReference>
<dbReference type="SUPFAM" id="SSF90123">
    <property type="entry name" value="ABC transporter transmembrane region"/>
    <property type="match status" value="2"/>
</dbReference>
<protein>
    <submittedName>
        <fullName evidence="14">p-loop containing nucleoside triphosphate hydrolase protein</fullName>
    </submittedName>
</protein>
<feature type="transmembrane region" description="Helical" evidence="11">
    <location>
        <begin position="978"/>
        <end position="1001"/>
    </location>
</feature>
<keyword evidence="3 11" id="KW-0812">Transmembrane</keyword>
<dbReference type="GO" id="GO:0016020">
    <property type="term" value="C:membrane"/>
    <property type="evidence" value="ECO:0007669"/>
    <property type="project" value="UniProtKB-SubCell"/>
</dbReference>
<feature type="transmembrane region" description="Helical" evidence="11">
    <location>
        <begin position="28"/>
        <end position="48"/>
    </location>
</feature>
<dbReference type="CDD" id="cd18604">
    <property type="entry name" value="ABC_6TM_VMR1_D2_like"/>
    <property type="match status" value="1"/>
</dbReference>
<feature type="coiled-coil region" evidence="9">
    <location>
        <begin position="913"/>
        <end position="956"/>
    </location>
</feature>
<feature type="transmembrane region" description="Helical" evidence="11">
    <location>
        <begin position="345"/>
        <end position="368"/>
    </location>
</feature>
<dbReference type="InterPro" id="IPR003439">
    <property type="entry name" value="ABC_transporter-like_ATP-bd"/>
</dbReference>
<evidence type="ECO:0000256" key="5">
    <source>
        <dbReference type="ARBA" id="ARBA00022741"/>
    </source>
</evidence>
<evidence type="ECO:0000256" key="6">
    <source>
        <dbReference type="ARBA" id="ARBA00022840"/>
    </source>
</evidence>
<evidence type="ECO:0000256" key="10">
    <source>
        <dbReference type="SAM" id="MobiDB-lite"/>
    </source>
</evidence>
<evidence type="ECO:0000256" key="7">
    <source>
        <dbReference type="ARBA" id="ARBA00022989"/>
    </source>
</evidence>
<keyword evidence="5" id="KW-0547">Nucleotide-binding</keyword>
<accession>M5FYG6</accession>
<gene>
    <name evidence="14" type="ORF">DACRYDRAFT_118425</name>
</gene>
<feature type="transmembrane region" description="Helical" evidence="11">
    <location>
        <begin position="190"/>
        <end position="209"/>
    </location>
</feature>
<feature type="transmembrane region" description="Helical" evidence="11">
    <location>
        <begin position="474"/>
        <end position="493"/>
    </location>
</feature>
<dbReference type="PANTHER" id="PTHR24223:SF356">
    <property type="entry name" value="ATP-BINDING CASSETTE TRANSPORTER ABC4"/>
    <property type="match status" value="1"/>
</dbReference>
<name>M5FYG6_DACPD</name>
<evidence type="ECO:0000256" key="9">
    <source>
        <dbReference type="SAM" id="Coils"/>
    </source>
</evidence>
<evidence type="ECO:0000256" key="11">
    <source>
        <dbReference type="SAM" id="Phobius"/>
    </source>
</evidence>
<feature type="transmembrane region" description="Helical" evidence="11">
    <location>
        <begin position="1124"/>
        <end position="1146"/>
    </location>
</feature>
<feature type="transmembrane region" description="Helical" evidence="11">
    <location>
        <begin position="97"/>
        <end position="116"/>
    </location>
</feature>
<dbReference type="Gene3D" id="3.40.50.300">
    <property type="entry name" value="P-loop containing nucleotide triphosphate hydrolases"/>
    <property type="match status" value="2"/>
</dbReference>
<dbReference type="CDD" id="cd03244">
    <property type="entry name" value="ABCC_MRP_domain2"/>
    <property type="match status" value="1"/>
</dbReference>
<dbReference type="InterPro" id="IPR027417">
    <property type="entry name" value="P-loop_NTPase"/>
</dbReference>
<keyword evidence="4" id="KW-0677">Repeat</keyword>
<evidence type="ECO:0000256" key="3">
    <source>
        <dbReference type="ARBA" id="ARBA00022692"/>
    </source>
</evidence>
<dbReference type="GO" id="GO:0005524">
    <property type="term" value="F:ATP binding"/>
    <property type="evidence" value="ECO:0007669"/>
    <property type="project" value="UniProtKB-KW"/>
</dbReference>
<feature type="transmembrane region" description="Helical" evidence="11">
    <location>
        <begin position="1239"/>
        <end position="1256"/>
    </location>
</feature>
<dbReference type="SMART" id="SM00382">
    <property type="entry name" value="AAA"/>
    <property type="match status" value="2"/>
</dbReference>
<dbReference type="Pfam" id="PF00664">
    <property type="entry name" value="ABC_membrane"/>
    <property type="match status" value="2"/>
</dbReference>
<feature type="domain" description="ABC transmembrane type-1" evidence="13">
    <location>
        <begin position="307"/>
        <end position="641"/>
    </location>
</feature>
<dbReference type="PROSITE" id="PS50929">
    <property type="entry name" value="ABC_TM1F"/>
    <property type="match status" value="2"/>
</dbReference>
<dbReference type="InterPro" id="IPR050173">
    <property type="entry name" value="ABC_transporter_C-like"/>
</dbReference>
<sequence>MDSFLSQLQLQVGDSPMDTHVWFDLRLIPLYLCCVSLLLLFLTALAYLRSVKVRVERRLPYPTVYEPQLPGSSTGLADRVKAHVVARGGLGIYGMMGLKFVGCAALFCVTGAVVVREWGKGDEQWTEVGLGVAYAYSTVLSFLSLALGPVGRQHCRRHTTLLFLACFSIFGYRDLLPLLTFSGTPADPPWLLYTNGTLLTLTAVLLPLLTPRLYTPADPLHPTPPNPEQVASPLSVLFWSFLDPIFVAASLYPEKLAHLPPLADYDQASYLSRRAMPRLDPESRRAQGLKERHIIWGVAEIWASGFLAMALCLVLRVCTVLLGPVSINRLLGYVEDPGSAEVRPWVWILLLAGTPLLHSMCYQTYLFLTTRLLVQLESVLMQLLFKHSLRIQLFDEPSVSAPSSEAISGESTPSAEETTVGTQTDNSRSSPALIDKGKQRAQPVQGTKESSHLVGKINTLIGTDLGNVMGARDFLFVLLQAPLQLILSLWFLYAILGWAAVIGVAFMLLCIPVPGIVGRWIHTIQTERMKRTDARVQAISETLNVLRMVKMFGWEGRVKTQIAEKRGEELKYVNQALIVDVLHSNLNFVIPIVAMILTFAVYSLVLGYELTASKLFSSIVVFDNLRYQIFLCFSRIPSIVTGWVSLDRINEFLHKTELLDRYTSDSAAAVAIARGPPEPEVVGFHNATFTWHNIKPHVSTPGRRNFRLHLDDLVFKPNTINLIIGPTGSGKTSIFMALLGEMHFQPSGPDAWFHPPREKGIAYAAQESWVQNETIRDNIIFGEPFDEERYNSVIEQCALDHDLALFDAGDQTEVGEKGLTLSGGQKARVTLARAVYSRAKVLLLDDVLSALDVHTSKWIVDKCFRGPLVQGRTVLLVTHNVALAAPVAGNIISLDINGKVIGQGSIEQVLSHDAHLREDMEESLRELEKARKQEDLDRTEKRVKQADGKLVLAEETAVGHLSWKALYIFLSSFGQGGFWAFVFISVFFVEMAQNLATWWLGVWASAYVRQDAGGFVVNVPYYIGVYTAIVTGYVSLYITVSITFNYGTIRAARKIHDRLVHAMLGSTLRWLDSTPVGRIVSRFTQDMRQMDGPLAEISMRLIELTWTMVTKFAAVIYFSPVFTIPGIGVIVIGGCLGQIFSAAQLAIKRQMSNRRSPLYSHFGAAIAGLTSLRAYGAEHFFEAELLRRIDLYSQSARTFYNLDGWISIRVVLLGSLFSAALASYLVYQKVYVGAGNIGFSLNMSAGMVGMTFSWILNLNQFDVAANSLERIVDYLVIEQEPVSTEKGKPPAYWPSSGSMKVENLCARYSKDGPTVLDKLSFEIRSGERIGIVGRTGSGKSSLALSLLRMIPTTGVVYYDGIPTNEINLEELRANITIIPQDPALMSGSLRSNLDPFSQCDDHVLNDALRAAGLFSLRTENPEDAITLDSIVTSRGGNFSVGQRQIIAMARAIVRGTKVLILDEATAAVDAATDGVIQASIRSELKHVTRLTIAHRLQTIADYDRIMVLDAGKVVEFDTPTRLLEIDGGVFRSLVEESVDKQLWGMARKSAV</sequence>
<evidence type="ECO:0000259" key="13">
    <source>
        <dbReference type="PROSITE" id="PS50929"/>
    </source>
</evidence>
<evidence type="ECO:0000256" key="2">
    <source>
        <dbReference type="ARBA" id="ARBA00022448"/>
    </source>
</evidence>
<keyword evidence="8 11" id="KW-0472">Membrane</keyword>
<dbReference type="Pfam" id="PF00005">
    <property type="entry name" value="ABC_tran"/>
    <property type="match status" value="2"/>
</dbReference>
<feature type="transmembrane region" description="Helical" evidence="11">
    <location>
        <begin position="1206"/>
        <end position="1227"/>
    </location>
</feature>
<keyword evidence="7 11" id="KW-1133">Transmembrane helix</keyword>
<feature type="transmembrane region" description="Helical" evidence="11">
    <location>
        <begin position="1158"/>
        <end position="1176"/>
    </location>
</feature>
<dbReference type="CDD" id="cd03250">
    <property type="entry name" value="ABCC_MRP_domain1"/>
    <property type="match status" value="1"/>
</dbReference>
<dbReference type="RefSeq" id="XP_040625489.1">
    <property type="nucleotide sequence ID" value="XM_040770579.1"/>
</dbReference>
<dbReference type="FunFam" id="1.20.1560.10:FF:000013">
    <property type="entry name" value="ABC transporter C family member 2"/>
    <property type="match status" value="1"/>
</dbReference>
<feature type="transmembrane region" description="Helical" evidence="11">
    <location>
        <begin position="294"/>
        <end position="325"/>
    </location>
</feature>
<keyword evidence="2" id="KW-0813">Transport</keyword>
<dbReference type="OrthoDB" id="6500128at2759"/>